<dbReference type="AlphaFoldDB" id="A0AB33ITF4"/>
<feature type="domain" description="D-isomer specific 2-hydroxyacid dehydrogenase NAD-binding" evidence="5">
    <location>
        <begin position="151"/>
        <end position="276"/>
    </location>
</feature>
<accession>A0AB33ITF4</accession>
<name>A0AB33ITF4_9BACT</name>
<dbReference type="GO" id="GO:0016616">
    <property type="term" value="F:oxidoreductase activity, acting on the CH-OH group of donors, NAD or NADP as acceptor"/>
    <property type="evidence" value="ECO:0007669"/>
    <property type="project" value="InterPro"/>
</dbReference>
<organism evidence="6">
    <name type="scientific">Prevotella sp. GTC17254</name>
    <dbReference type="NCBI Taxonomy" id="3236794"/>
    <lineage>
        <taxon>Bacteria</taxon>
        <taxon>Pseudomonadati</taxon>
        <taxon>Bacteroidota</taxon>
        <taxon>Bacteroidia</taxon>
        <taxon>Bacteroidales</taxon>
        <taxon>Prevotellaceae</taxon>
        <taxon>Prevotella</taxon>
    </lineage>
</organism>
<keyword evidence="2" id="KW-0520">NAD</keyword>
<dbReference type="SUPFAM" id="SSF52283">
    <property type="entry name" value="Formate/glycerate dehydrogenase catalytic domain-like"/>
    <property type="match status" value="1"/>
</dbReference>
<dbReference type="Pfam" id="PF02826">
    <property type="entry name" value="2-Hacid_dh_C"/>
    <property type="match status" value="1"/>
</dbReference>
<dbReference type="EMBL" id="AP035786">
    <property type="protein sequence ID" value="BFO73038.1"/>
    <property type="molecule type" value="Genomic_DNA"/>
</dbReference>
<dbReference type="PROSITE" id="PS00065">
    <property type="entry name" value="D_2_HYDROXYACID_DH_1"/>
    <property type="match status" value="1"/>
</dbReference>
<gene>
    <name evidence="6" type="ORF">GTC17254_06350</name>
</gene>
<evidence type="ECO:0000256" key="3">
    <source>
        <dbReference type="RuleBase" id="RU003719"/>
    </source>
</evidence>
<comment type="similarity">
    <text evidence="3">Belongs to the D-isomer specific 2-hydroxyacid dehydrogenase family.</text>
</comment>
<dbReference type="InterPro" id="IPR006140">
    <property type="entry name" value="D-isomer_DH_NAD-bd"/>
</dbReference>
<dbReference type="InterPro" id="IPR036291">
    <property type="entry name" value="NAD(P)-bd_dom_sf"/>
</dbReference>
<dbReference type="Gene3D" id="3.40.50.720">
    <property type="entry name" value="NAD(P)-binding Rossmann-like Domain"/>
    <property type="match status" value="2"/>
</dbReference>
<dbReference type="Pfam" id="PF00389">
    <property type="entry name" value="2-Hacid_dh"/>
    <property type="match status" value="1"/>
</dbReference>
<dbReference type="PANTHER" id="PTHR42938:SF47">
    <property type="entry name" value="HYDROXYPYRUVATE REDUCTASE"/>
    <property type="match status" value="1"/>
</dbReference>
<evidence type="ECO:0000313" key="6">
    <source>
        <dbReference type="EMBL" id="BFO73038.1"/>
    </source>
</evidence>
<evidence type="ECO:0000259" key="4">
    <source>
        <dbReference type="Pfam" id="PF00389"/>
    </source>
</evidence>
<dbReference type="CDD" id="cd12174">
    <property type="entry name" value="PGDH_like_3"/>
    <property type="match status" value="1"/>
</dbReference>
<evidence type="ECO:0000256" key="2">
    <source>
        <dbReference type="ARBA" id="ARBA00023027"/>
    </source>
</evidence>
<dbReference type="InterPro" id="IPR006139">
    <property type="entry name" value="D-isomer_2_OHA_DH_cat_dom"/>
</dbReference>
<feature type="domain" description="D-isomer specific 2-hydroxyacid dehydrogenase catalytic" evidence="4">
    <location>
        <begin position="56"/>
        <end position="331"/>
    </location>
</feature>
<keyword evidence="1 3" id="KW-0560">Oxidoreductase</keyword>
<dbReference type="SUPFAM" id="SSF51735">
    <property type="entry name" value="NAD(P)-binding Rossmann-fold domains"/>
    <property type="match status" value="1"/>
</dbReference>
<protein>
    <submittedName>
        <fullName evidence="6">NAD(P)-dependent oxidoreductase</fullName>
    </submittedName>
</protein>
<proteinExistence type="inferred from homology"/>
<dbReference type="PANTHER" id="PTHR42938">
    <property type="entry name" value="FORMATE DEHYDROGENASE 1"/>
    <property type="match status" value="1"/>
</dbReference>
<dbReference type="InterPro" id="IPR029752">
    <property type="entry name" value="D-isomer_DH_CS1"/>
</dbReference>
<sequence>MGVKTSDIHTNTQLSFYNCSINNHIKDMKVLIATEKPFAPAAVEGIRKEIENAGNDLILLEKYTDGSQLLEAVGNVDAMIVRSDKITPEVLDAAKSLKIVVRAGAGYDSIDTDYAKEKNIIVENTPGQNSNAVAELVFGLLVYAVRNFYNGKAGTELKDKKLGILAFGNVGRNVARIAQGFGMDVYAYDAYCPTEVIESTGVHAVKSQDELFQTCDILSLHIPATEKTKGCINYRTVNQLPKGAILINTARKEVINEPELIQLLAERTDLKYITDIKPDADSEFRQFEGRYFSTPKKMGAQTEEANTNAGIAAAKQINAFFKDGCTKFQVNK</sequence>
<dbReference type="FunFam" id="3.40.50.720:FF:000492">
    <property type="entry name" value="D3-phosphoglycerate dehydrogenase, putative"/>
    <property type="match status" value="1"/>
</dbReference>
<evidence type="ECO:0000256" key="1">
    <source>
        <dbReference type="ARBA" id="ARBA00023002"/>
    </source>
</evidence>
<reference evidence="6" key="1">
    <citation type="submission" date="2024-07" db="EMBL/GenBank/DDBJ databases">
        <title>Complete genome sequence of Prevotella sp. YM-2024 GTC17254.</title>
        <authorList>
            <person name="Hayashi M."/>
            <person name="Muto Y."/>
            <person name="Tanaka K."/>
            <person name="Niwa H."/>
        </authorList>
    </citation>
    <scope>NUCLEOTIDE SEQUENCE</scope>
    <source>
        <strain evidence="6">GTC17254</strain>
    </source>
</reference>
<evidence type="ECO:0000259" key="5">
    <source>
        <dbReference type="Pfam" id="PF02826"/>
    </source>
</evidence>
<dbReference type="GO" id="GO:0051287">
    <property type="term" value="F:NAD binding"/>
    <property type="evidence" value="ECO:0007669"/>
    <property type="project" value="InterPro"/>
</dbReference>